<keyword evidence="2" id="KW-1185">Reference proteome</keyword>
<dbReference type="HOGENOM" id="CLU_2359376_0_0_1"/>
<dbReference type="Proteomes" id="UP000011761">
    <property type="component" value="Unassembled WGS sequence"/>
</dbReference>
<gene>
    <name evidence="1" type="ORF">BAUCODRAFT_126577</name>
</gene>
<protein>
    <submittedName>
        <fullName evidence="1">Uncharacterized protein</fullName>
    </submittedName>
</protein>
<sequence>MLDLPPNSKLHRTRTSLSTPSLRVLPPLPLTLNLILKILIIQEPQPPLPILKHRPRPPKHDPHIFLPLLQTLQLRVRFPLVHRQMHAVRPTYGCWQ</sequence>
<reference evidence="1 2" key="1">
    <citation type="journal article" date="2012" name="PLoS Pathog.">
        <title>Diverse lifestyles and strategies of plant pathogenesis encoded in the genomes of eighteen Dothideomycetes fungi.</title>
        <authorList>
            <person name="Ohm R.A."/>
            <person name="Feau N."/>
            <person name="Henrissat B."/>
            <person name="Schoch C.L."/>
            <person name="Horwitz B.A."/>
            <person name="Barry K.W."/>
            <person name="Condon B.J."/>
            <person name="Copeland A.C."/>
            <person name="Dhillon B."/>
            <person name="Glaser F."/>
            <person name="Hesse C.N."/>
            <person name="Kosti I."/>
            <person name="LaButti K."/>
            <person name="Lindquist E.A."/>
            <person name="Lucas S."/>
            <person name="Salamov A.A."/>
            <person name="Bradshaw R.E."/>
            <person name="Ciuffetti L."/>
            <person name="Hamelin R.C."/>
            <person name="Kema G.H.J."/>
            <person name="Lawrence C."/>
            <person name="Scott J.A."/>
            <person name="Spatafora J.W."/>
            <person name="Turgeon B.G."/>
            <person name="de Wit P.J.G.M."/>
            <person name="Zhong S."/>
            <person name="Goodwin S.B."/>
            <person name="Grigoriev I.V."/>
        </authorList>
    </citation>
    <scope>NUCLEOTIDE SEQUENCE [LARGE SCALE GENOMIC DNA]</scope>
    <source>
        <strain evidence="1 2">UAMH 10762</strain>
    </source>
</reference>
<dbReference type="AlphaFoldDB" id="M2M4P3"/>
<dbReference type="EMBL" id="KB445563">
    <property type="protein sequence ID" value="EMC91576.1"/>
    <property type="molecule type" value="Genomic_DNA"/>
</dbReference>
<proteinExistence type="predicted"/>
<dbReference type="KEGG" id="bcom:BAUCODRAFT_126577"/>
<evidence type="ECO:0000313" key="2">
    <source>
        <dbReference type="Proteomes" id="UP000011761"/>
    </source>
</evidence>
<accession>M2M4P3</accession>
<dbReference type="GeneID" id="19108069"/>
<dbReference type="RefSeq" id="XP_007681113.1">
    <property type="nucleotide sequence ID" value="XM_007682923.1"/>
</dbReference>
<name>M2M4P3_BAUPA</name>
<evidence type="ECO:0000313" key="1">
    <source>
        <dbReference type="EMBL" id="EMC91576.1"/>
    </source>
</evidence>
<organism evidence="1 2">
    <name type="scientific">Baudoinia panamericana (strain UAMH 10762)</name>
    <name type="common">Angels' share fungus</name>
    <name type="synonym">Baudoinia compniacensis (strain UAMH 10762)</name>
    <dbReference type="NCBI Taxonomy" id="717646"/>
    <lineage>
        <taxon>Eukaryota</taxon>
        <taxon>Fungi</taxon>
        <taxon>Dikarya</taxon>
        <taxon>Ascomycota</taxon>
        <taxon>Pezizomycotina</taxon>
        <taxon>Dothideomycetes</taxon>
        <taxon>Dothideomycetidae</taxon>
        <taxon>Mycosphaerellales</taxon>
        <taxon>Teratosphaeriaceae</taxon>
        <taxon>Baudoinia</taxon>
    </lineage>
</organism>